<evidence type="ECO:0000313" key="2">
    <source>
        <dbReference type="EMBL" id="SMB24184.1"/>
    </source>
</evidence>
<dbReference type="PANTHER" id="PTHR43755">
    <property type="match status" value="1"/>
</dbReference>
<dbReference type="AlphaFoldDB" id="A0A7Z7HS31"/>
<dbReference type="Pfam" id="PF07992">
    <property type="entry name" value="Pyr_redox_2"/>
    <property type="match status" value="1"/>
</dbReference>
<reference evidence="2" key="1">
    <citation type="submission" date="2017-03" db="EMBL/GenBank/DDBJ databases">
        <authorList>
            <consortium name="AG Boll"/>
        </authorList>
    </citation>
    <scope>NUCLEOTIDE SEQUENCE [LARGE SCALE GENOMIC DNA]</scope>
    <source>
        <strain evidence="2">Chol</strain>
    </source>
</reference>
<proteinExistence type="predicted"/>
<dbReference type="SUPFAM" id="SSF51905">
    <property type="entry name" value="FAD/NAD(P)-binding domain"/>
    <property type="match status" value="1"/>
</dbReference>
<gene>
    <name evidence="2" type="ORF">SDENCHOL_11005</name>
</gene>
<dbReference type="Proteomes" id="UP000242886">
    <property type="component" value="Chromosome SDENCHOL"/>
</dbReference>
<dbReference type="Gene3D" id="3.50.50.100">
    <property type="match status" value="1"/>
</dbReference>
<evidence type="ECO:0000259" key="1">
    <source>
        <dbReference type="Pfam" id="PF07992"/>
    </source>
</evidence>
<keyword evidence="3" id="KW-1185">Reference proteome</keyword>
<dbReference type="InterPro" id="IPR052541">
    <property type="entry name" value="SQRD"/>
</dbReference>
<dbReference type="EMBL" id="LT837803">
    <property type="protein sequence ID" value="SMB24184.1"/>
    <property type="molecule type" value="Genomic_DNA"/>
</dbReference>
<dbReference type="GO" id="GO:0016491">
    <property type="term" value="F:oxidoreductase activity"/>
    <property type="evidence" value="ECO:0007669"/>
    <property type="project" value="InterPro"/>
</dbReference>
<evidence type="ECO:0000313" key="3">
    <source>
        <dbReference type="Proteomes" id="UP000242886"/>
    </source>
</evidence>
<dbReference type="InterPro" id="IPR023753">
    <property type="entry name" value="FAD/NAD-binding_dom"/>
</dbReference>
<dbReference type="InterPro" id="IPR036188">
    <property type="entry name" value="FAD/NAD-bd_sf"/>
</dbReference>
<feature type="domain" description="FAD/NAD(P)-binding" evidence="1">
    <location>
        <begin position="14"/>
        <end position="316"/>
    </location>
</feature>
<sequence>MVVSPARNLAAMTHILILGAGFAAVTAARELRRLQPQARITLVAPKPEFVYLPSLIWIPTHLRQGGGLIRPLQPFLQRHRLEFHQAQVSGLADGGRTVLTDRGELKNDALLIATGGRFIRKLPGIEHALTLCEGIAAAEAIRDRLTAMRSGRIAFGFGGNPQEPAAMRGGPMFELLFGVETMLRQQQRREAFTLTFFNPATEPGKRLGDKAVGKILAAMARRRIATHLGHKLVSFSAQGVTTEGGQIDADLILFMPGLTGPQWAENSGLPLSPGGFIQADAYCRVPTAERVFIAGDAGSFPGPDWLPKQAHMAELQARAAAQNLHLALQGHAPTAQPRPELMCIIDTLDSGIMVYRSPQRSMVFPANRLFHWSKKAFEKRYLASLNK</sequence>
<protein>
    <submittedName>
        <fullName evidence="2">FAD-dependent pyridine nucleotide-disulfide oxidoreductase</fullName>
    </submittedName>
</protein>
<dbReference type="PANTHER" id="PTHR43755:SF1">
    <property type="entry name" value="FAD-DEPENDENT PYRIDINE NUCLEOTIDE-DISULPHIDE OXIDOREDUCTASE"/>
    <property type="match status" value="1"/>
</dbReference>
<organism evidence="2 3">
    <name type="scientific">Sterolibacterium denitrificans</name>
    <dbReference type="NCBI Taxonomy" id="157592"/>
    <lineage>
        <taxon>Bacteria</taxon>
        <taxon>Pseudomonadati</taxon>
        <taxon>Pseudomonadota</taxon>
        <taxon>Betaproteobacteria</taxon>
        <taxon>Nitrosomonadales</taxon>
        <taxon>Sterolibacteriaceae</taxon>
        <taxon>Sterolibacterium</taxon>
    </lineage>
</organism>
<accession>A0A7Z7HS31</accession>
<name>A0A7Z7HS31_9PROT</name>